<dbReference type="OrthoDB" id="18170at2759"/>
<evidence type="ECO:0000313" key="11">
    <source>
        <dbReference type="EMBL" id="SSD60941.1"/>
    </source>
</evidence>
<dbReference type="HAMAP" id="MF_01635">
    <property type="entry name" value="UbiA"/>
    <property type="match status" value="1"/>
</dbReference>
<reference evidence="12" key="1">
    <citation type="submission" date="2018-06" db="EMBL/GenBank/DDBJ databases">
        <authorList>
            <person name="Guldener U."/>
        </authorList>
    </citation>
    <scope>NUCLEOTIDE SEQUENCE [LARGE SCALE GENOMIC DNA]</scope>
    <source>
        <strain evidence="12">UTAD17</strain>
    </source>
</reference>
<proteinExistence type="inferred from homology"/>
<dbReference type="PANTHER" id="PTHR11048">
    <property type="entry name" value="PRENYLTRANSFERASES"/>
    <property type="match status" value="1"/>
</dbReference>
<dbReference type="GO" id="GO:0006744">
    <property type="term" value="P:ubiquinone biosynthetic process"/>
    <property type="evidence" value="ECO:0007669"/>
    <property type="project" value="UniProtKB-UniRule"/>
</dbReference>
<dbReference type="AlphaFoldDB" id="A0A376B8K1"/>
<dbReference type="NCBIfam" id="TIGR01474">
    <property type="entry name" value="ubiA_proteo"/>
    <property type="match status" value="1"/>
</dbReference>
<feature type="transmembrane region" description="Helical" evidence="10">
    <location>
        <begin position="279"/>
        <end position="297"/>
    </location>
</feature>
<comment type="catalytic activity">
    <reaction evidence="8 10">
        <text>an all-trans-polyprenyl diphosphate + 4-hydroxybenzoate = a 4-hydroxy-3-(all-trans-polyprenyl)benzoate + diphosphate</text>
        <dbReference type="Rhea" id="RHEA:44504"/>
        <dbReference type="Rhea" id="RHEA-COMP:9514"/>
        <dbReference type="Rhea" id="RHEA-COMP:9564"/>
        <dbReference type="ChEBI" id="CHEBI:17879"/>
        <dbReference type="ChEBI" id="CHEBI:33019"/>
        <dbReference type="ChEBI" id="CHEBI:58914"/>
        <dbReference type="ChEBI" id="CHEBI:78396"/>
        <dbReference type="EC" id="2.5.1.39"/>
    </reaction>
</comment>
<comment type="cofactor">
    <cofactor evidence="1 10">
        <name>Mg(2+)</name>
        <dbReference type="ChEBI" id="CHEBI:18420"/>
    </cofactor>
</comment>
<keyword evidence="12" id="KW-1185">Reference proteome</keyword>
<feature type="transmembrane region" description="Helical" evidence="10">
    <location>
        <begin position="379"/>
        <end position="400"/>
    </location>
</feature>
<dbReference type="EMBL" id="UFAJ01000506">
    <property type="protein sequence ID" value="SSD60941.1"/>
    <property type="molecule type" value="Genomic_DNA"/>
</dbReference>
<keyword evidence="6 10" id="KW-1133">Transmembrane helix</keyword>
<dbReference type="GO" id="GO:0005743">
    <property type="term" value="C:mitochondrial inner membrane"/>
    <property type="evidence" value="ECO:0007669"/>
    <property type="project" value="UniProtKB-SubCell"/>
</dbReference>
<keyword evidence="10" id="KW-0496">Mitochondrion</keyword>
<keyword evidence="7 10" id="KW-0472">Membrane</keyword>
<evidence type="ECO:0000256" key="6">
    <source>
        <dbReference type="ARBA" id="ARBA00022989"/>
    </source>
</evidence>
<dbReference type="Proteomes" id="UP000262825">
    <property type="component" value="Unassembled WGS sequence"/>
</dbReference>
<keyword evidence="10" id="KW-0414">Isoprene biosynthesis</keyword>
<feature type="transmembrane region" description="Helical" evidence="10">
    <location>
        <begin position="334"/>
        <end position="359"/>
    </location>
</feature>
<evidence type="ECO:0000313" key="12">
    <source>
        <dbReference type="Proteomes" id="UP000262825"/>
    </source>
</evidence>
<dbReference type="UniPathway" id="UPA00232"/>
<evidence type="ECO:0000256" key="1">
    <source>
        <dbReference type="ARBA" id="ARBA00001946"/>
    </source>
</evidence>
<feature type="transmembrane region" description="Helical" evidence="10">
    <location>
        <begin position="227"/>
        <end position="244"/>
    </location>
</feature>
<organism evidence="11 12">
    <name type="scientific">Saccharomycodes ludwigii</name>
    <dbReference type="NCBI Taxonomy" id="36035"/>
    <lineage>
        <taxon>Eukaryota</taxon>
        <taxon>Fungi</taxon>
        <taxon>Dikarya</taxon>
        <taxon>Ascomycota</taxon>
        <taxon>Saccharomycotina</taxon>
        <taxon>Saccharomycetes</taxon>
        <taxon>Saccharomycodales</taxon>
        <taxon>Saccharomycodaceae</taxon>
        <taxon>Saccharomycodes</taxon>
    </lineage>
</organism>
<evidence type="ECO:0000256" key="9">
    <source>
        <dbReference type="ARBA" id="ARBA00058997"/>
    </source>
</evidence>
<dbReference type="InterPro" id="IPR039653">
    <property type="entry name" value="Prenyltransferase"/>
</dbReference>
<evidence type="ECO:0000256" key="5">
    <source>
        <dbReference type="ARBA" id="ARBA00022692"/>
    </source>
</evidence>
<feature type="transmembrane region" description="Helical" evidence="10">
    <location>
        <begin position="125"/>
        <end position="143"/>
    </location>
</feature>
<dbReference type="InterPro" id="IPR006370">
    <property type="entry name" value="HB_polyprenyltransferase-like"/>
</dbReference>
<dbReference type="VEuPathDB" id="FungiDB:SCODWIG_02702"/>
<accession>A0A376B8K1</accession>
<evidence type="ECO:0000256" key="8">
    <source>
        <dbReference type="ARBA" id="ARBA00052313"/>
    </source>
</evidence>
<dbReference type="FunFam" id="1.10.357.140:FF:000003">
    <property type="entry name" value="4-hydroxybenzoate polyprenyltransferase, mitochondrial"/>
    <property type="match status" value="1"/>
</dbReference>
<gene>
    <name evidence="10" type="primary">COQ2</name>
    <name evidence="11" type="ORF">SCODWIG_02702</name>
</gene>
<name>A0A376B8K1_9ASCO</name>
<keyword evidence="10" id="KW-0999">Mitochondrion inner membrane</keyword>
<dbReference type="CDD" id="cd13959">
    <property type="entry name" value="PT_UbiA_COQ2"/>
    <property type="match status" value="1"/>
</dbReference>
<dbReference type="GO" id="GO:0008412">
    <property type="term" value="F:4-hydroxybenzoate polyprenyltransferase activity"/>
    <property type="evidence" value="ECO:0007669"/>
    <property type="project" value="UniProtKB-EC"/>
</dbReference>
<comment type="similarity">
    <text evidence="3 10">Belongs to the UbiA prenyltransferase family.</text>
</comment>
<dbReference type="InterPro" id="IPR000537">
    <property type="entry name" value="UbiA_prenyltransferase"/>
</dbReference>
<dbReference type="EC" id="2.5.1.39" evidence="10"/>
<comment type="subcellular location">
    <subcellularLocation>
        <location evidence="2 10">Mitochondrion inner membrane</location>
        <topology evidence="2 10">Multi-pass membrane protein</topology>
        <orientation evidence="2 10">Matrix side</orientation>
    </subcellularLocation>
</comment>
<evidence type="ECO:0000256" key="10">
    <source>
        <dbReference type="HAMAP-Rule" id="MF_03189"/>
    </source>
</evidence>
<evidence type="ECO:0000256" key="7">
    <source>
        <dbReference type="ARBA" id="ARBA00023136"/>
    </source>
</evidence>
<comment type="function">
    <text evidence="9 10">Catalyzes the prenylation of para-hydroxybenzoate (PHB) with an all-trans polyprenyl group. Mediates the second step in the final reaction sequence of coenzyme Q (CoQ) biosynthesis, which is the condensation of the polyisoprenoid side chain with PHB, generating the first membrane-bound Q intermediate.</text>
</comment>
<feature type="transmembrane region" description="Helical" evidence="10">
    <location>
        <begin position="155"/>
        <end position="179"/>
    </location>
</feature>
<dbReference type="InterPro" id="IPR044878">
    <property type="entry name" value="UbiA_sf"/>
</dbReference>
<keyword evidence="5 10" id="KW-0812">Transmembrane</keyword>
<comment type="pathway">
    <text evidence="10">Cofactor biosynthesis; ubiquinone biosynthesis.</text>
</comment>
<keyword evidence="4 10" id="KW-0808">Transferase</keyword>
<dbReference type="PROSITE" id="PS00943">
    <property type="entry name" value="UBIA"/>
    <property type="match status" value="1"/>
</dbReference>
<sequence length="404" mass="45019">MLGLRSLKTSSTILNINSKNLLSIHITKPALTSLLNNSLALSRWSNKNSTRLQHSTSPQNSINDPIISNNKKYQDLIKNGVFTKEQIIQSEKDRLNGLGPIISKLPKKIIPYCELMRLEKPVGTWLLYLPCTWSIIISSIMLVSQGANIGLSQTLYMLTLFGLGSLIMRGAGCTINDLLDRNLDDKVIRSLQRPIASGRVTPVQATTFLTAQTALGLGILTQLPHECWWLGLASLPIVFTYPLFKRFTYYPQAALSACFNWGALLGFPAMGLVDWSVMLPLYGATYIWCMIYDTIYAHQDKKFDIKAGIKSTALAWGDSSKKIFYGLGSVQMSLLALTCYNAGILMGPGVLCGLGIFGYRLFNMIKKVDLNNPGNCWKWFKSNIDTGLFFTGALFFDYLLNLFF</sequence>
<dbReference type="PANTHER" id="PTHR11048:SF28">
    <property type="entry name" value="4-HYDROXYBENZOATE POLYPRENYLTRANSFERASE, MITOCHONDRIAL"/>
    <property type="match status" value="1"/>
</dbReference>
<evidence type="ECO:0000256" key="4">
    <source>
        <dbReference type="ARBA" id="ARBA00022679"/>
    </source>
</evidence>
<dbReference type="InterPro" id="IPR030470">
    <property type="entry name" value="UbiA_prenylTrfase_CS"/>
</dbReference>
<dbReference type="Pfam" id="PF01040">
    <property type="entry name" value="UbiA"/>
    <property type="match status" value="1"/>
</dbReference>
<dbReference type="FunFam" id="1.20.120.1780:FF:000001">
    <property type="entry name" value="4-hydroxybenzoate octaprenyltransferase"/>
    <property type="match status" value="1"/>
</dbReference>
<dbReference type="GO" id="GO:0008299">
    <property type="term" value="P:isoprenoid biosynthetic process"/>
    <property type="evidence" value="ECO:0007669"/>
    <property type="project" value="UniProtKB-UniRule"/>
</dbReference>
<protein>
    <recommendedName>
        <fullName evidence="10">4-hydroxybenzoate polyprenyltransferase, mitochondrial</fullName>
        <shortName evidence="10">4-HB polyprenyltransferase</shortName>
        <ecNumber evidence="10">2.5.1.39</ecNumber>
    </recommendedName>
    <alternativeName>
        <fullName evidence="10">4-hydroxybenzoate hexaprenyltransferase</fullName>
    </alternativeName>
    <alternativeName>
        <fullName evidence="10">Para-hydroxybenzoate--polyprenyltransferase</fullName>
        <shortName evidence="10">PHB:PPT</shortName>
        <shortName evidence="10">PHB:polyprenyltransferase</shortName>
    </alternativeName>
</protein>
<keyword evidence="10" id="KW-0831">Ubiquinone biosynthesis</keyword>
<dbReference type="Gene3D" id="1.20.120.1780">
    <property type="entry name" value="UbiA prenyltransferase"/>
    <property type="match status" value="1"/>
</dbReference>
<evidence type="ECO:0000256" key="3">
    <source>
        <dbReference type="ARBA" id="ARBA00005985"/>
    </source>
</evidence>
<evidence type="ECO:0000256" key="2">
    <source>
        <dbReference type="ARBA" id="ARBA00004292"/>
    </source>
</evidence>
<dbReference type="Gene3D" id="1.10.357.140">
    <property type="entry name" value="UbiA prenyltransferase"/>
    <property type="match status" value="1"/>
</dbReference>